<gene>
    <name evidence="2" type="ORF">H8717_02370</name>
</gene>
<evidence type="ECO:0000256" key="1">
    <source>
        <dbReference type="SAM" id="SignalP"/>
    </source>
</evidence>
<reference evidence="2 3" key="1">
    <citation type="submission" date="2020-08" db="EMBL/GenBank/DDBJ databases">
        <title>Genome public.</title>
        <authorList>
            <person name="Liu C."/>
            <person name="Sun Q."/>
        </authorList>
    </citation>
    <scope>NUCLEOTIDE SEQUENCE [LARGE SCALE GENOMIC DNA]</scope>
    <source>
        <strain evidence="2 3">BX1</strain>
    </source>
</reference>
<organism evidence="2 3">
    <name type="scientific">Yanshouia hominis</name>
    <dbReference type="NCBI Taxonomy" id="2763673"/>
    <lineage>
        <taxon>Bacteria</taxon>
        <taxon>Bacillati</taxon>
        <taxon>Bacillota</taxon>
        <taxon>Clostridia</taxon>
        <taxon>Eubacteriales</taxon>
        <taxon>Oscillospiraceae</taxon>
        <taxon>Yanshouia</taxon>
    </lineage>
</organism>
<evidence type="ECO:0000313" key="3">
    <source>
        <dbReference type="Proteomes" id="UP000658131"/>
    </source>
</evidence>
<protein>
    <recommendedName>
        <fullName evidence="4">DHHW protein</fullName>
    </recommendedName>
</protein>
<keyword evidence="3" id="KW-1185">Reference proteome</keyword>
<name>A0ABR7NFR4_9FIRM</name>
<dbReference type="RefSeq" id="WP_262398905.1">
    <property type="nucleotide sequence ID" value="NZ_JACRTB010000003.1"/>
</dbReference>
<feature type="chain" id="PRO_5046304348" description="DHHW protein" evidence="1">
    <location>
        <begin position="28"/>
        <end position="361"/>
    </location>
</feature>
<proteinExistence type="predicted"/>
<sequence length="361" mass="39760">MLKHAASLCLAGAILLVCALTAASAFARGSLPDGISGLTAWSNQAVKEQLQKFPLLEQIAPTLLLGVGAKEQDGIFITENYLLENILPVDRLTASENIAGIDQFLISRNLPAVLMLIPTACAIKQQELPANAVLYNQKALISDVYSDLAGLVTTVDAYSALFAAKDQYTYYRTESNLTGLGGYYLYGALASRLGLSARPLDQFEIEHLEQDYYGDLYLRSNYKGIRPDLVTFYRFSRYDRQYFLSHTANGETKNYYSLFPTHLALLGSPVSALLGGVGQRLDISVVSPFEESMLIFGDETATAYLPFLAVHYGQITLVDLMQADDEQLAAIQLDDYNRVMLAFSVDYFINNPIGERLALVP</sequence>
<comment type="caution">
    <text evidence="2">The sequence shown here is derived from an EMBL/GenBank/DDBJ whole genome shotgun (WGS) entry which is preliminary data.</text>
</comment>
<keyword evidence="1" id="KW-0732">Signal</keyword>
<evidence type="ECO:0000313" key="2">
    <source>
        <dbReference type="EMBL" id="MBC8575258.1"/>
    </source>
</evidence>
<dbReference type="Proteomes" id="UP000658131">
    <property type="component" value="Unassembled WGS sequence"/>
</dbReference>
<accession>A0ABR7NFR4</accession>
<dbReference type="Pfam" id="PF14286">
    <property type="entry name" value="DHHW"/>
    <property type="match status" value="1"/>
</dbReference>
<evidence type="ECO:0008006" key="4">
    <source>
        <dbReference type="Google" id="ProtNLM"/>
    </source>
</evidence>
<feature type="signal peptide" evidence="1">
    <location>
        <begin position="1"/>
        <end position="27"/>
    </location>
</feature>
<dbReference type="EMBL" id="JACRTB010000003">
    <property type="protein sequence ID" value="MBC8575258.1"/>
    <property type="molecule type" value="Genomic_DNA"/>
</dbReference>
<dbReference type="InterPro" id="IPR025945">
    <property type="entry name" value="DHHW"/>
</dbReference>